<keyword evidence="5" id="KW-0418">Kinase</keyword>
<protein>
    <recommendedName>
        <fullName evidence="3">nucleoside-diphosphate kinase</fullName>
        <ecNumber evidence="3">2.7.4.6</ecNumber>
    </recommendedName>
</protein>
<dbReference type="SMART" id="SM00562">
    <property type="entry name" value="NDK"/>
    <property type="match status" value="1"/>
</dbReference>
<dbReference type="PROSITE" id="PS51374">
    <property type="entry name" value="NDPK_LIKE"/>
    <property type="match status" value="1"/>
</dbReference>
<evidence type="ECO:0000313" key="8">
    <source>
        <dbReference type="EMBL" id="OGE27592.1"/>
    </source>
</evidence>
<comment type="caution">
    <text evidence="6">Lacks conserved residue(s) required for the propagation of feature annotation.</text>
</comment>
<proteinExistence type="inferred from homology"/>
<evidence type="ECO:0000256" key="5">
    <source>
        <dbReference type="ARBA" id="ARBA00022777"/>
    </source>
</evidence>
<evidence type="ECO:0000256" key="3">
    <source>
        <dbReference type="ARBA" id="ARBA00012966"/>
    </source>
</evidence>
<reference evidence="8 9" key="1">
    <citation type="journal article" date="2016" name="Nat. Commun.">
        <title>Thousands of microbial genomes shed light on interconnected biogeochemical processes in an aquifer system.</title>
        <authorList>
            <person name="Anantharaman K."/>
            <person name="Brown C.T."/>
            <person name="Hug L.A."/>
            <person name="Sharon I."/>
            <person name="Castelle C.J."/>
            <person name="Probst A.J."/>
            <person name="Thomas B.C."/>
            <person name="Singh A."/>
            <person name="Wilkins M.J."/>
            <person name="Karaoz U."/>
            <person name="Brodie E.L."/>
            <person name="Williams K.H."/>
            <person name="Hubbard S.S."/>
            <person name="Banfield J.F."/>
        </authorList>
    </citation>
    <scope>NUCLEOTIDE SEQUENCE [LARGE SCALE GENOMIC DNA]</scope>
</reference>
<dbReference type="Gene3D" id="3.30.70.141">
    <property type="entry name" value="Nucleoside diphosphate kinase-like domain"/>
    <property type="match status" value="1"/>
</dbReference>
<dbReference type="InterPro" id="IPR034907">
    <property type="entry name" value="NDK-like_dom"/>
</dbReference>
<dbReference type="AlphaFoldDB" id="A0A1F5JG56"/>
<comment type="cofactor">
    <cofactor evidence="1">
        <name>Mg(2+)</name>
        <dbReference type="ChEBI" id="CHEBI:18420"/>
    </cofactor>
</comment>
<dbReference type="Pfam" id="PF00334">
    <property type="entry name" value="NDK"/>
    <property type="match status" value="2"/>
</dbReference>
<feature type="domain" description="Nucleoside diphosphate kinase-like" evidence="7">
    <location>
        <begin position="2"/>
        <end position="172"/>
    </location>
</feature>
<organism evidence="8 9">
    <name type="scientific">Candidatus Daviesbacteria bacterium RIFCSPHIGHO2_01_FULL_40_11</name>
    <dbReference type="NCBI Taxonomy" id="1797762"/>
    <lineage>
        <taxon>Bacteria</taxon>
        <taxon>Candidatus Daviesiibacteriota</taxon>
    </lineage>
</organism>
<evidence type="ECO:0000256" key="4">
    <source>
        <dbReference type="ARBA" id="ARBA00022679"/>
    </source>
</evidence>
<evidence type="ECO:0000256" key="6">
    <source>
        <dbReference type="PROSITE-ProRule" id="PRU00706"/>
    </source>
</evidence>
<dbReference type="Proteomes" id="UP000177555">
    <property type="component" value="Unassembled WGS sequence"/>
</dbReference>
<dbReference type="GO" id="GO:0004550">
    <property type="term" value="F:nucleoside diphosphate kinase activity"/>
    <property type="evidence" value="ECO:0007669"/>
    <property type="project" value="UniProtKB-EC"/>
</dbReference>
<dbReference type="InterPro" id="IPR036850">
    <property type="entry name" value="NDK-like_dom_sf"/>
</dbReference>
<gene>
    <name evidence="8" type="ORF">A2867_03735</name>
</gene>
<evidence type="ECO:0000256" key="1">
    <source>
        <dbReference type="ARBA" id="ARBA00001946"/>
    </source>
</evidence>
<evidence type="ECO:0000313" key="9">
    <source>
        <dbReference type="Proteomes" id="UP000177555"/>
    </source>
</evidence>
<evidence type="ECO:0000259" key="7">
    <source>
        <dbReference type="SMART" id="SM00562"/>
    </source>
</evidence>
<dbReference type="PANTHER" id="PTHR11349">
    <property type="entry name" value="NUCLEOSIDE DIPHOSPHATE KINASE"/>
    <property type="match status" value="1"/>
</dbReference>
<evidence type="ECO:0000256" key="2">
    <source>
        <dbReference type="ARBA" id="ARBA00008142"/>
    </source>
</evidence>
<dbReference type="EMBL" id="MFCP01000035">
    <property type="protein sequence ID" value="OGE27592.1"/>
    <property type="molecule type" value="Genomic_DNA"/>
</dbReference>
<comment type="similarity">
    <text evidence="2 6">Belongs to the NDK family.</text>
</comment>
<accession>A0A1F5JG56</accession>
<keyword evidence="4" id="KW-0808">Transferase</keyword>
<comment type="caution">
    <text evidence="8">The sequence shown here is derived from an EMBL/GenBank/DDBJ whole genome shotgun (WGS) entry which is preliminary data.</text>
</comment>
<sequence length="176" mass="19488">MLQQTLIIIKPDGVKGGFTDEIIRRYKVVGLKVVKRKDMRAPLDIVEKHYPMDRDYLRSIGEKTIAAGQKVKSAEDQGRKVVTWLRKFITSGPIVVLLLEGENAVEVARKVTGFTDPATAEKGTIRGDLGTDNILKANREERPVYNLLHASGSPEEAKKEIGLWFGRGAENISSSA</sequence>
<name>A0A1F5JG56_9BACT</name>
<dbReference type="SUPFAM" id="SSF54919">
    <property type="entry name" value="Nucleoside diphosphate kinase, NDK"/>
    <property type="match status" value="1"/>
</dbReference>
<dbReference type="EC" id="2.7.4.6" evidence="3"/>